<dbReference type="EMBL" id="JABWCS010000219">
    <property type="protein sequence ID" value="NUU63502.1"/>
    <property type="molecule type" value="Genomic_DNA"/>
</dbReference>
<reference evidence="5" key="1">
    <citation type="submission" date="2020-06" db="EMBL/GenBank/DDBJ databases">
        <title>Paenibacillus sp. nov., isolated from soil.</title>
        <authorList>
            <person name="Seo Y.L."/>
        </authorList>
    </citation>
    <scope>NUCLEOTIDE SEQUENCE [LARGE SCALE GENOMIC DNA]</scope>
    <source>
        <strain evidence="5">JW14</strain>
    </source>
</reference>
<evidence type="ECO:0000256" key="2">
    <source>
        <dbReference type="PROSITE-ProRule" id="PRU00284"/>
    </source>
</evidence>
<dbReference type="InterPro" id="IPR035965">
    <property type="entry name" value="PAS-like_dom_sf"/>
</dbReference>
<dbReference type="PROSITE" id="PS50112">
    <property type="entry name" value="PAS"/>
    <property type="match status" value="1"/>
</dbReference>
<feature type="domain" description="Methyl-accepting transducer" evidence="3">
    <location>
        <begin position="124"/>
        <end position="304"/>
    </location>
</feature>
<dbReference type="GO" id="GO:0007165">
    <property type="term" value="P:signal transduction"/>
    <property type="evidence" value="ECO:0007669"/>
    <property type="project" value="UniProtKB-KW"/>
</dbReference>
<dbReference type="CDD" id="cd00130">
    <property type="entry name" value="PAS"/>
    <property type="match status" value="1"/>
</dbReference>
<feature type="domain" description="PAS" evidence="4">
    <location>
        <begin position="11"/>
        <end position="54"/>
    </location>
</feature>
<dbReference type="Pfam" id="PF00015">
    <property type="entry name" value="MCPsignal"/>
    <property type="match status" value="1"/>
</dbReference>
<proteinExistence type="predicted"/>
<dbReference type="InterPro" id="IPR004089">
    <property type="entry name" value="MCPsignal_dom"/>
</dbReference>
<keyword evidence="1 2" id="KW-0807">Transducer</keyword>
<name>A0A850EX74_9BACL</name>
<dbReference type="SMART" id="SM00283">
    <property type="entry name" value="MA"/>
    <property type="match status" value="1"/>
</dbReference>
<dbReference type="AlphaFoldDB" id="A0A850EX74"/>
<dbReference type="SUPFAM" id="SSF55785">
    <property type="entry name" value="PYP-like sensor domain (PAS domain)"/>
    <property type="match status" value="1"/>
</dbReference>
<dbReference type="Pfam" id="PF08448">
    <property type="entry name" value="PAS_4"/>
    <property type="match status" value="1"/>
</dbReference>
<evidence type="ECO:0000313" key="5">
    <source>
        <dbReference type="EMBL" id="NUU63502.1"/>
    </source>
</evidence>
<gene>
    <name evidence="5" type="ORF">HPT30_24380</name>
</gene>
<dbReference type="Proteomes" id="UP000564806">
    <property type="component" value="Unassembled WGS sequence"/>
</dbReference>
<dbReference type="Gene3D" id="1.10.287.950">
    <property type="entry name" value="Methyl-accepting chemotaxis protein"/>
    <property type="match status" value="1"/>
</dbReference>
<dbReference type="PANTHER" id="PTHR32089">
    <property type="entry name" value="METHYL-ACCEPTING CHEMOTAXIS PROTEIN MCPB"/>
    <property type="match status" value="1"/>
</dbReference>
<evidence type="ECO:0000256" key="1">
    <source>
        <dbReference type="ARBA" id="ARBA00023224"/>
    </source>
</evidence>
<keyword evidence="6" id="KW-1185">Reference proteome</keyword>
<dbReference type="PANTHER" id="PTHR32089:SF114">
    <property type="entry name" value="METHYL-ACCEPTING CHEMOTAXIS PROTEIN MCPB"/>
    <property type="match status" value="1"/>
</dbReference>
<protein>
    <submittedName>
        <fullName evidence="5">PAS domain-containing methyl-accepting chemotaxis protein</fullName>
    </submittedName>
</protein>
<organism evidence="5 6">
    <name type="scientific">Paenibacillus agri</name>
    <dbReference type="NCBI Taxonomy" id="2744309"/>
    <lineage>
        <taxon>Bacteria</taxon>
        <taxon>Bacillati</taxon>
        <taxon>Bacillota</taxon>
        <taxon>Bacilli</taxon>
        <taxon>Bacillales</taxon>
        <taxon>Paenibacillaceae</taxon>
        <taxon>Paenibacillus</taxon>
    </lineage>
</organism>
<comment type="caution">
    <text evidence="5">The sequence shown here is derived from an EMBL/GenBank/DDBJ whole genome shotgun (WGS) entry which is preliminary data.</text>
</comment>
<dbReference type="NCBIfam" id="TIGR00229">
    <property type="entry name" value="sensory_box"/>
    <property type="match status" value="1"/>
</dbReference>
<accession>A0A850EX74</accession>
<dbReference type="SUPFAM" id="SSF58104">
    <property type="entry name" value="Methyl-accepting chemotaxis protein (MCP) signaling domain"/>
    <property type="match status" value="1"/>
</dbReference>
<dbReference type="PROSITE" id="PS50111">
    <property type="entry name" value="CHEMOTAXIS_TRANSDUC_2"/>
    <property type="match status" value="1"/>
</dbReference>
<evidence type="ECO:0000259" key="3">
    <source>
        <dbReference type="PROSITE" id="PS50111"/>
    </source>
</evidence>
<evidence type="ECO:0000313" key="6">
    <source>
        <dbReference type="Proteomes" id="UP000564806"/>
    </source>
</evidence>
<dbReference type="GO" id="GO:0016020">
    <property type="term" value="C:membrane"/>
    <property type="evidence" value="ECO:0007669"/>
    <property type="project" value="InterPro"/>
</dbReference>
<dbReference type="Gene3D" id="3.30.450.20">
    <property type="entry name" value="PAS domain"/>
    <property type="match status" value="1"/>
</dbReference>
<dbReference type="RefSeq" id="WP_175373902.1">
    <property type="nucleotide sequence ID" value="NZ_JABWCS010000219.1"/>
</dbReference>
<evidence type="ECO:0000259" key="4">
    <source>
        <dbReference type="PROSITE" id="PS50112"/>
    </source>
</evidence>
<dbReference type="InterPro" id="IPR013656">
    <property type="entry name" value="PAS_4"/>
</dbReference>
<dbReference type="InterPro" id="IPR000014">
    <property type="entry name" value="PAS"/>
</dbReference>
<sequence>MSIEQLKDSINEANIIKALDRNLAMIRFDLQRRVTYVNELFAKTMGYTPAEMQGMLHRELCFPEFTDSPEYEQFWDSIIGGTSFQDKIERRDAKGHPIWLEATYMPIYDDAGEHMLGVCKIATNITNRQNHISTVVEELKQMSSSLNTRAEQGIERSQELLDSISVIAGVSSNNTSTLAGLRSQAQSIQRVVQTIRDIASQTQLLSLNAAIEAAHAGEYGRGFDVVAKEVRKLSNMAHESIIEIRDSVEGIAREITKISKGTTEVQHYVSLSQQQIEVAMNEFSNILSSAQQLDSKAGDVTHIV</sequence>